<reference evidence="1 2" key="1">
    <citation type="journal article" date="2016" name="Int. J. Syst. Evol. Microbiol.">
        <title>Pontibacter aydingkolensis sp. nov., isolated from soil of a salt lake.</title>
        <authorList>
            <person name="Osman G."/>
            <person name="Zhang T."/>
            <person name="Lou K."/>
            <person name="Gao Y."/>
            <person name="Chang W."/>
            <person name="Lin Q."/>
            <person name="Yang H.M."/>
            <person name="Huo X.D."/>
            <person name="Wang N."/>
        </authorList>
    </citation>
    <scope>NUCLEOTIDE SEQUENCE [LARGE SCALE GENOMIC DNA]</scope>
    <source>
        <strain evidence="1 2">KACC 19255</strain>
    </source>
</reference>
<protein>
    <recommendedName>
        <fullName evidence="3">YbbR-like protein</fullName>
    </recommendedName>
</protein>
<evidence type="ECO:0000313" key="2">
    <source>
        <dbReference type="Proteomes" id="UP000813018"/>
    </source>
</evidence>
<comment type="caution">
    <text evidence="1">The sequence shown here is derived from an EMBL/GenBank/DDBJ whole genome shotgun (WGS) entry which is preliminary data.</text>
</comment>
<name>A0ABS7CQR6_9BACT</name>
<organism evidence="1 2">
    <name type="scientific">Pontibacter aydingkolensis</name>
    <dbReference type="NCBI Taxonomy" id="1911536"/>
    <lineage>
        <taxon>Bacteria</taxon>
        <taxon>Pseudomonadati</taxon>
        <taxon>Bacteroidota</taxon>
        <taxon>Cytophagia</taxon>
        <taxon>Cytophagales</taxon>
        <taxon>Hymenobacteraceae</taxon>
        <taxon>Pontibacter</taxon>
    </lineage>
</organism>
<sequence length="298" mass="33522">MLLCFVAASTFWLLNALNKSYSTQTTYPIKFVYNERDLVPIKALPEEVTINVTGKGWKLLRKSLRVEIQPAEIYIRNLPRNNYLLGSALRPALVNALDGLELNFVVTDTLYFNFNARVSRTVALKLDPSQKITGDRYAVVGPVVLNPDSVTFTGPASMVGSLPNPLLVRLPEGQQLTEATKVKVPVTYNNKALIKASANTAEVTINVRGLVQEERQIIPEIVNAPAGREIALRPPYVLVRYQLLEDSAVYLNRDNFKAILDYRRYSRRDSTLIPELVQKPMGVRNVTLWPERVKVSLQ</sequence>
<dbReference type="Proteomes" id="UP000813018">
    <property type="component" value="Unassembled WGS sequence"/>
</dbReference>
<gene>
    <name evidence="1" type="ORF">K0O23_03700</name>
</gene>
<dbReference type="EMBL" id="JAHYXK010000002">
    <property type="protein sequence ID" value="MBW7466159.1"/>
    <property type="molecule type" value="Genomic_DNA"/>
</dbReference>
<evidence type="ECO:0000313" key="1">
    <source>
        <dbReference type="EMBL" id="MBW7466159.1"/>
    </source>
</evidence>
<dbReference type="PANTHER" id="PTHR37804">
    <property type="entry name" value="CDAA REGULATORY PROTEIN CDAR"/>
    <property type="match status" value="1"/>
</dbReference>
<keyword evidence="2" id="KW-1185">Reference proteome</keyword>
<dbReference type="InterPro" id="IPR053154">
    <property type="entry name" value="c-di-AMP_regulator"/>
</dbReference>
<dbReference type="PANTHER" id="PTHR37804:SF1">
    <property type="entry name" value="CDAA REGULATORY PROTEIN CDAR"/>
    <property type="match status" value="1"/>
</dbReference>
<dbReference type="RefSeq" id="WP_219876039.1">
    <property type="nucleotide sequence ID" value="NZ_JAHYXK010000002.1"/>
</dbReference>
<proteinExistence type="predicted"/>
<evidence type="ECO:0008006" key="3">
    <source>
        <dbReference type="Google" id="ProtNLM"/>
    </source>
</evidence>
<accession>A0ABS7CQR6</accession>